<feature type="chain" id="PRO_5040984797" evidence="1">
    <location>
        <begin position="16"/>
        <end position="246"/>
    </location>
</feature>
<dbReference type="AlphaFoldDB" id="A0A9W7KRA4"/>
<dbReference type="RefSeq" id="WP_149471094.1">
    <property type="nucleotide sequence ID" value="NZ_QOKW01000022.1"/>
</dbReference>
<proteinExistence type="predicted"/>
<name>A0A9W7KRA4_9PROT</name>
<evidence type="ECO:0000313" key="3">
    <source>
        <dbReference type="Proteomes" id="UP000480854"/>
    </source>
</evidence>
<comment type="caution">
    <text evidence="2">The sequence shown here is derived from an EMBL/GenBank/DDBJ whole genome shotgun (WGS) entry which is preliminary data.</text>
</comment>
<keyword evidence="3" id="KW-1185">Reference proteome</keyword>
<protein>
    <submittedName>
        <fullName evidence="2">Uncharacterized protein</fullName>
    </submittedName>
</protein>
<gene>
    <name evidence="2" type="ORF">DS843_22555</name>
</gene>
<dbReference type="Proteomes" id="UP000480854">
    <property type="component" value="Unassembled WGS sequence"/>
</dbReference>
<feature type="signal peptide" evidence="1">
    <location>
        <begin position="1"/>
        <end position="15"/>
    </location>
</feature>
<dbReference type="EMBL" id="QOKW01000022">
    <property type="protein sequence ID" value="KAA0677624.1"/>
    <property type="molecule type" value="Genomic_DNA"/>
</dbReference>
<keyword evidence="1" id="KW-0732">Signal</keyword>
<sequence length="246" mass="26931">MAAAACLTISFSALAAEEATPPQASGEACIEAAKQVEKEKGLPPGLLWGLSLNETGRIGPDGRFGPAPAVVTAGMNKKGGINSWDFSGNPEKAKAKAREILAQKKTNIDIGCWQHNWKWHGDKFASFDDYLAVITEPVLAARMAADQIVANKKILEARHGKNSPEASWLQAGARWFRWAEDDLLKQYQARLERNWSYASRRLGIEVAEIAERDKKIAFGRKVLVAALRDKPTPPPIPDIQVAQAIH</sequence>
<dbReference type="OrthoDB" id="5945995at2"/>
<organism evidence="2 3">
    <name type="scientific">Roseomonas genomospecies 6</name>
    <dbReference type="NCBI Taxonomy" id="214106"/>
    <lineage>
        <taxon>Bacteria</taxon>
        <taxon>Pseudomonadati</taxon>
        <taxon>Pseudomonadota</taxon>
        <taxon>Alphaproteobacteria</taxon>
        <taxon>Acetobacterales</taxon>
        <taxon>Roseomonadaceae</taxon>
        <taxon>Roseomonas</taxon>
    </lineage>
</organism>
<accession>A0A9W7KRA4</accession>
<evidence type="ECO:0000256" key="1">
    <source>
        <dbReference type="SAM" id="SignalP"/>
    </source>
</evidence>
<evidence type="ECO:0000313" key="2">
    <source>
        <dbReference type="EMBL" id="KAA0677624.1"/>
    </source>
</evidence>
<reference evidence="2 3" key="1">
    <citation type="submission" date="2018-07" db="EMBL/GenBank/DDBJ databases">
        <title>Genome sequence of Azospirillum sp. ATCC 49961.</title>
        <authorList>
            <person name="Sant'Anna F.H."/>
            <person name="Baldani J.I."/>
            <person name="Zilli J.E."/>
            <person name="Reis V.M."/>
            <person name="Hartmann A."/>
            <person name="Cruz L."/>
            <person name="de Souza E.M."/>
            <person name="de Oliveira Pedrosa F."/>
            <person name="Passaglia L.M.P."/>
        </authorList>
    </citation>
    <scope>NUCLEOTIDE SEQUENCE [LARGE SCALE GENOMIC DNA]</scope>
    <source>
        <strain evidence="2 3">ATCC 49961</strain>
    </source>
</reference>